<proteinExistence type="predicted"/>
<dbReference type="InterPro" id="IPR023631">
    <property type="entry name" value="Amidase_dom"/>
</dbReference>
<keyword evidence="3" id="KW-1185">Reference proteome</keyword>
<evidence type="ECO:0000313" key="2">
    <source>
        <dbReference type="EMBL" id="TDH59892.1"/>
    </source>
</evidence>
<feature type="domain" description="Amidase" evidence="1">
    <location>
        <begin position="21"/>
        <end position="436"/>
    </location>
</feature>
<dbReference type="PANTHER" id="PTHR11895:SF176">
    <property type="entry name" value="AMIDASE AMID-RELATED"/>
    <property type="match status" value="1"/>
</dbReference>
<accession>A0A4R5QA29</accession>
<evidence type="ECO:0000259" key="1">
    <source>
        <dbReference type="Pfam" id="PF01425"/>
    </source>
</evidence>
<evidence type="ECO:0000313" key="3">
    <source>
        <dbReference type="Proteomes" id="UP000295096"/>
    </source>
</evidence>
<name>A0A4R5QA29_9PROT</name>
<gene>
    <name evidence="2" type="ORF">E2C06_24945</name>
</gene>
<dbReference type="GO" id="GO:0004040">
    <property type="term" value="F:amidase activity"/>
    <property type="evidence" value="ECO:0007669"/>
    <property type="project" value="UniProtKB-EC"/>
</dbReference>
<dbReference type="AlphaFoldDB" id="A0A4R5QA29"/>
<reference evidence="2 3" key="1">
    <citation type="journal article" date="2016" name="J. Microbiol.">
        <title>Dankookia rubra gen. nov., sp. nov., an alphaproteobacterium isolated from sediment of a shallow stream.</title>
        <authorList>
            <person name="Kim W.H."/>
            <person name="Kim D.H."/>
            <person name="Kang K."/>
            <person name="Ahn T.Y."/>
        </authorList>
    </citation>
    <scope>NUCLEOTIDE SEQUENCE [LARGE SCALE GENOMIC DNA]</scope>
    <source>
        <strain evidence="2 3">JCM30602</strain>
    </source>
</reference>
<dbReference type="RefSeq" id="WP_133291301.1">
    <property type="nucleotide sequence ID" value="NZ_SMSJ01000050.1"/>
</dbReference>
<dbReference type="Pfam" id="PF01425">
    <property type="entry name" value="Amidase"/>
    <property type="match status" value="1"/>
</dbReference>
<dbReference type="InterPro" id="IPR000120">
    <property type="entry name" value="Amidase"/>
</dbReference>
<dbReference type="SUPFAM" id="SSF75304">
    <property type="entry name" value="Amidase signature (AS) enzymes"/>
    <property type="match status" value="1"/>
</dbReference>
<protein>
    <submittedName>
        <fullName evidence="2">Amidase</fullName>
        <ecNumber evidence="2">3.5.1.4</ecNumber>
    </submittedName>
</protein>
<dbReference type="InterPro" id="IPR036928">
    <property type="entry name" value="AS_sf"/>
</dbReference>
<dbReference type="EC" id="3.5.1.4" evidence="2"/>
<dbReference type="Gene3D" id="3.90.1300.10">
    <property type="entry name" value="Amidase signature (AS) domain"/>
    <property type="match status" value="1"/>
</dbReference>
<organism evidence="2 3">
    <name type="scientific">Dankookia rubra</name>
    <dbReference type="NCBI Taxonomy" id="1442381"/>
    <lineage>
        <taxon>Bacteria</taxon>
        <taxon>Pseudomonadati</taxon>
        <taxon>Pseudomonadota</taxon>
        <taxon>Alphaproteobacteria</taxon>
        <taxon>Acetobacterales</taxon>
        <taxon>Roseomonadaceae</taxon>
        <taxon>Dankookia</taxon>
    </lineage>
</organism>
<dbReference type="PANTHER" id="PTHR11895">
    <property type="entry name" value="TRANSAMIDASE"/>
    <property type="match status" value="1"/>
</dbReference>
<comment type="caution">
    <text evidence="2">The sequence shown here is derived from an EMBL/GenBank/DDBJ whole genome shotgun (WGS) entry which is preliminary data.</text>
</comment>
<dbReference type="NCBIfam" id="NF005460">
    <property type="entry name" value="PRK07056.1"/>
    <property type="match status" value="1"/>
</dbReference>
<dbReference type="OrthoDB" id="9811471at2"/>
<dbReference type="Proteomes" id="UP000295096">
    <property type="component" value="Unassembled WGS sequence"/>
</dbReference>
<dbReference type="EMBL" id="SMSJ01000050">
    <property type="protein sequence ID" value="TDH59892.1"/>
    <property type="molecule type" value="Genomic_DNA"/>
</dbReference>
<sequence length="449" mass="46578">MQHIADAAAALAAGRISAASLVDAALDRIADPAGEGKRAFTAVHAEAARAQARAMDALRHAGRAPSPWAGIPVTVKDLFDEHGHPTRAGSAVLRDAAPATADAPAVARLLRQGFVVIGRTNMVEFAFSGLGVNPHHGTPLSPWDRATGRLSGGSSSGAAVAAADHMGFGGLGTDTGGSCRVPAALCGVVGFKPTARRVPLDGVLPLAPSLDSVGPLARSVACCALLDAVISGEDLPQPLSHRGVAGLRLGLPRGTFLTEDQDDAVAAAFQRALARLSAAGARIELFDIPELAELPVVNAAGGFAASEAWAWHRRLLADKAHHYDPRILARIRRGERMSAADYIDLLDHRARLIAAVARRTSAFDAVLSPTCPIIPPAIAEVEAEPAYNRINMLLLRNTAVGNFLDRCSISLPIHRPGEAPVGLMLTGEAMADKALLATAQAVEAALAVH</sequence>
<keyword evidence="2" id="KW-0378">Hydrolase</keyword>